<organism evidence="2 3">
    <name type="scientific">Digitaria exilis</name>
    <dbReference type="NCBI Taxonomy" id="1010633"/>
    <lineage>
        <taxon>Eukaryota</taxon>
        <taxon>Viridiplantae</taxon>
        <taxon>Streptophyta</taxon>
        <taxon>Embryophyta</taxon>
        <taxon>Tracheophyta</taxon>
        <taxon>Spermatophyta</taxon>
        <taxon>Magnoliopsida</taxon>
        <taxon>Liliopsida</taxon>
        <taxon>Poales</taxon>
        <taxon>Poaceae</taxon>
        <taxon>PACMAD clade</taxon>
        <taxon>Panicoideae</taxon>
        <taxon>Panicodae</taxon>
        <taxon>Paniceae</taxon>
        <taxon>Anthephorinae</taxon>
        <taxon>Digitaria</taxon>
    </lineage>
</organism>
<sequence>MFLSPLACVAAATMVVCVTERRSLSGDPLNFSTVQRDLRGGQMWIISECSVAALMATWGCPLDTAARSCRCRRRRPPAMTSRTASPGGGVTRGSCSSFSSCSMGGSKGSSTSSSSSNAGLDQTQRLE</sequence>
<dbReference type="AlphaFoldDB" id="A0A835FS74"/>
<dbReference type="OrthoDB" id="9999863at2759"/>
<evidence type="ECO:0000313" key="3">
    <source>
        <dbReference type="Proteomes" id="UP000636709"/>
    </source>
</evidence>
<dbReference type="EMBL" id="JACEFO010000431">
    <property type="protein sequence ID" value="KAF8769568.1"/>
    <property type="molecule type" value="Genomic_DNA"/>
</dbReference>
<gene>
    <name evidence="2" type="ORF">HU200_006403</name>
</gene>
<evidence type="ECO:0000313" key="2">
    <source>
        <dbReference type="EMBL" id="KAF8769568.1"/>
    </source>
</evidence>
<comment type="caution">
    <text evidence="2">The sequence shown here is derived from an EMBL/GenBank/DDBJ whole genome shotgun (WGS) entry which is preliminary data.</text>
</comment>
<keyword evidence="3" id="KW-1185">Reference proteome</keyword>
<proteinExistence type="predicted"/>
<dbReference type="Proteomes" id="UP000636709">
    <property type="component" value="Unassembled WGS sequence"/>
</dbReference>
<feature type="compositionally biased region" description="Low complexity" evidence="1">
    <location>
        <begin position="93"/>
        <end position="116"/>
    </location>
</feature>
<name>A0A835FS74_9POAL</name>
<accession>A0A835FS74</accession>
<protein>
    <submittedName>
        <fullName evidence="2">Uncharacterized protein</fullName>
    </submittedName>
</protein>
<feature type="region of interest" description="Disordered" evidence="1">
    <location>
        <begin position="74"/>
        <end position="127"/>
    </location>
</feature>
<evidence type="ECO:0000256" key="1">
    <source>
        <dbReference type="SAM" id="MobiDB-lite"/>
    </source>
</evidence>
<feature type="compositionally biased region" description="Polar residues" evidence="1">
    <location>
        <begin position="117"/>
        <end position="127"/>
    </location>
</feature>
<reference evidence="2" key="1">
    <citation type="submission" date="2020-07" db="EMBL/GenBank/DDBJ databases">
        <title>Genome sequence and genetic diversity analysis of an under-domesticated orphan crop, white fonio (Digitaria exilis).</title>
        <authorList>
            <person name="Bennetzen J.L."/>
            <person name="Chen S."/>
            <person name="Ma X."/>
            <person name="Wang X."/>
            <person name="Yssel A.E.J."/>
            <person name="Chaluvadi S.R."/>
            <person name="Johnson M."/>
            <person name="Gangashetty P."/>
            <person name="Hamidou F."/>
            <person name="Sanogo M.D."/>
            <person name="Zwaenepoel A."/>
            <person name="Wallace J."/>
            <person name="Van De Peer Y."/>
            <person name="Van Deynze A."/>
        </authorList>
    </citation>
    <scope>NUCLEOTIDE SEQUENCE</scope>
    <source>
        <tissue evidence="2">Leaves</tissue>
    </source>
</reference>